<dbReference type="FunFam" id="3.30.70.330:FF:000405">
    <property type="entry name" value="polyadenylate-binding protein RBP45"/>
    <property type="match status" value="1"/>
</dbReference>
<evidence type="ECO:0000256" key="2">
    <source>
        <dbReference type="ARBA" id="ARBA00022664"/>
    </source>
</evidence>
<dbReference type="InterPro" id="IPR000504">
    <property type="entry name" value="RRM_dom"/>
</dbReference>
<dbReference type="EMBL" id="JBANAX010000497">
    <property type="protein sequence ID" value="KAL1206492.1"/>
    <property type="molecule type" value="Genomic_DNA"/>
</dbReference>
<evidence type="ECO:0000256" key="1">
    <source>
        <dbReference type="ARBA" id="ARBA00004123"/>
    </source>
</evidence>
<evidence type="ECO:0000256" key="8">
    <source>
        <dbReference type="ARBA" id="ARBA00063471"/>
    </source>
</evidence>
<keyword evidence="2" id="KW-0507">mRNA processing</keyword>
<dbReference type="PANTHER" id="PTHR47640">
    <property type="entry name" value="TRNA SELENOCYSTEINE 1-ASSOCIATED PROTEIN 1-RELATED-RELATED"/>
    <property type="match status" value="1"/>
</dbReference>
<feature type="compositionally biased region" description="Low complexity" evidence="10">
    <location>
        <begin position="24"/>
        <end position="34"/>
    </location>
</feature>
<keyword evidence="4 9" id="KW-0694">RNA-binding</keyword>
<dbReference type="Proteomes" id="UP001558713">
    <property type="component" value="Unassembled WGS sequence"/>
</dbReference>
<comment type="function">
    <text evidence="6">Heterogeneous nuclear ribonucleoprotein (hnRNP)-protein binding the poly(A) tail of mRNA and probably involved in some steps of pre-mRNA maturation.</text>
</comment>
<evidence type="ECO:0000256" key="6">
    <source>
        <dbReference type="ARBA" id="ARBA00057395"/>
    </source>
</evidence>
<dbReference type="InterPro" id="IPR035979">
    <property type="entry name" value="RBD_domain_sf"/>
</dbReference>
<feature type="domain" description="RRM" evidence="11">
    <location>
        <begin position="258"/>
        <end position="330"/>
    </location>
</feature>
<dbReference type="CDD" id="cd12344">
    <property type="entry name" value="RRM1_SECp43_like"/>
    <property type="match status" value="1"/>
</dbReference>
<comment type="similarity">
    <text evidence="7">Belongs to the polyadenylate-binding RBP45 family.</text>
</comment>
<gene>
    <name evidence="12" type="ORF">V5N11_027065</name>
</gene>
<dbReference type="FunFam" id="3.30.70.330:FF:000471">
    <property type="entry name" value="Polyadenylate-binding RBP45B-like protein"/>
    <property type="match status" value="1"/>
</dbReference>
<evidence type="ECO:0000256" key="9">
    <source>
        <dbReference type="PROSITE-ProRule" id="PRU00176"/>
    </source>
</evidence>
<name>A0ABD1AI80_CARAN</name>
<protein>
    <submittedName>
        <fullName evidence="12">Polyadenylate-binding protein RBP45A</fullName>
    </submittedName>
</protein>
<feature type="region of interest" description="Disordered" evidence="10">
    <location>
        <begin position="24"/>
        <end position="56"/>
    </location>
</feature>
<keyword evidence="13" id="KW-1185">Reference proteome</keyword>
<dbReference type="FunFam" id="3.30.70.330:FF:000103">
    <property type="entry name" value="Polyadenylate-binding protein RBP47B"/>
    <property type="match status" value="1"/>
</dbReference>
<dbReference type="PROSITE" id="PS50102">
    <property type="entry name" value="RRM"/>
    <property type="match status" value="3"/>
</dbReference>
<comment type="subcellular location">
    <subcellularLocation>
        <location evidence="1">Nucleus</location>
    </subcellularLocation>
</comment>
<dbReference type="Pfam" id="PF00076">
    <property type="entry name" value="RRM_1"/>
    <property type="match status" value="3"/>
</dbReference>
<dbReference type="Gene3D" id="3.30.70.330">
    <property type="match status" value="3"/>
</dbReference>
<evidence type="ECO:0000256" key="10">
    <source>
        <dbReference type="SAM" id="MobiDB-lite"/>
    </source>
</evidence>
<feature type="compositionally biased region" description="Polar residues" evidence="10">
    <location>
        <begin position="327"/>
        <end position="344"/>
    </location>
</feature>
<evidence type="ECO:0000256" key="3">
    <source>
        <dbReference type="ARBA" id="ARBA00022737"/>
    </source>
</evidence>
<feature type="compositionally biased region" description="Polar residues" evidence="10">
    <location>
        <begin position="35"/>
        <end position="52"/>
    </location>
</feature>
<evidence type="ECO:0000259" key="11">
    <source>
        <dbReference type="PROSITE" id="PS50102"/>
    </source>
</evidence>
<comment type="subunit">
    <text evidence="8">Interacts with the poly(A) tail of mRNA in nucleus.</text>
</comment>
<dbReference type="CDD" id="cd12345">
    <property type="entry name" value="RRM2_SECp43_like"/>
    <property type="match status" value="1"/>
</dbReference>
<feature type="domain" description="RRM" evidence="11">
    <location>
        <begin position="152"/>
        <end position="231"/>
    </location>
</feature>
<evidence type="ECO:0000313" key="12">
    <source>
        <dbReference type="EMBL" id="KAL1206492.1"/>
    </source>
</evidence>
<comment type="caution">
    <text evidence="12">The sequence shown here is derived from an EMBL/GenBank/DDBJ whole genome shotgun (WGS) entry which is preliminary data.</text>
</comment>
<dbReference type="SUPFAM" id="SSF54928">
    <property type="entry name" value="RNA-binding domain, RBD"/>
    <property type="match status" value="3"/>
</dbReference>
<dbReference type="GO" id="GO:0005634">
    <property type="term" value="C:nucleus"/>
    <property type="evidence" value="ECO:0007669"/>
    <property type="project" value="UniProtKB-SubCell"/>
</dbReference>
<proteinExistence type="inferred from homology"/>
<reference evidence="12 13" key="1">
    <citation type="submission" date="2024-04" db="EMBL/GenBank/DDBJ databases">
        <title>Genome assembly C_amara_ONT_v2.</title>
        <authorList>
            <person name="Yant L."/>
            <person name="Moore C."/>
            <person name="Slenker M."/>
        </authorList>
    </citation>
    <scope>NUCLEOTIDE SEQUENCE [LARGE SCALE GENOMIC DNA]</scope>
    <source>
        <tissue evidence="12">Leaf</tissue>
    </source>
</reference>
<evidence type="ECO:0000313" key="13">
    <source>
        <dbReference type="Proteomes" id="UP001558713"/>
    </source>
</evidence>
<dbReference type="SMART" id="SM00360">
    <property type="entry name" value="RRM"/>
    <property type="match status" value="3"/>
</dbReference>
<feature type="domain" description="RRM" evidence="11">
    <location>
        <begin position="59"/>
        <end position="139"/>
    </location>
</feature>
<keyword evidence="3" id="KW-0677">Repeat</keyword>
<dbReference type="GO" id="GO:0006397">
    <property type="term" value="P:mRNA processing"/>
    <property type="evidence" value="ECO:0007669"/>
    <property type="project" value="UniProtKB-KW"/>
</dbReference>
<keyword evidence="5" id="KW-0539">Nucleus</keyword>
<dbReference type="InterPro" id="IPR012677">
    <property type="entry name" value="Nucleotide-bd_a/b_plait_sf"/>
</dbReference>
<sequence length="389" mass="42767">MQQPPSNGAGAGQIPSGQQQFWMMMQQQQQQQRQSAPSLVQHQQYGAGSQNPGSGGEVRSLWIGDLQPWMDENYIMNIFGQSGEALSAKVIRNKLSGQSEGYGFIEFVSHSVAERVLQTYNGALMPSSEQMFKLNWAQVGAGEKRQSDGFDYTVFVGDLAPEVTDNMLCDTFKNVYGSVKGAKVVIDRTTGRSKGYGFVRFGDEHEQMRAMSEMNGQYCSTRPMRTGPAANKKPLAMQPAMYQTNQGGNPGDNDPNNTTIFVGALDASVSDDELKSVFGQFGELVHVKIPPGKRCGFVQYANRASAEHALSMLNGSQLGGQNIRLSWGRSPNKQSQPDQAQWNGSGYYGYPPQPQGYEPYGYAPQPPQDPNAYYGGGYTGYSNYQQQRQ</sequence>
<evidence type="ECO:0000256" key="7">
    <source>
        <dbReference type="ARBA" id="ARBA00061708"/>
    </source>
</evidence>
<feature type="region of interest" description="Disordered" evidence="10">
    <location>
        <begin position="327"/>
        <end position="389"/>
    </location>
</feature>
<dbReference type="AlphaFoldDB" id="A0ABD1AI80"/>
<dbReference type="InterPro" id="IPR050825">
    <property type="entry name" value="RBM42_RBP45_47-like"/>
</dbReference>
<accession>A0ABD1AI80</accession>
<dbReference type="GO" id="GO:0003729">
    <property type="term" value="F:mRNA binding"/>
    <property type="evidence" value="ECO:0007669"/>
    <property type="project" value="UniProtKB-ARBA"/>
</dbReference>
<dbReference type="PANTHER" id="PTHR47640:SF6">
    <property type="entry name" value="POLYADENYLATE-BINDING PROTEIN RBP45A"/>
    <property type="match status" value="1"/>
</dbReference>
<evidence type="ECO:0000256" key="5">
    <source>
        <dbReference type="ARBA" id="ARBA00023242"/>
    </source>
</evidence>
<organism evidence="12 13">
    <name type="scientific">Cardamine amara subsp. amara</name>
    <dbReference type="NCBI Taxonomy" id="228776"/>
    <lineage>
        <taxon>Eukaryota</taxon>
        <taxon>Viridiplantae</taxon>
        <taxon>Streptophyta</taxon>
        <taxon>Embryophyta</taxon>
        <taxon>Tracheophyta</taxon>
        <taxon>Spermatophyta</taxon>
        <taxon>Magnoliopsida</taxon>
        <taxon>eudicotyledons</taxon>
        <taxon>Gunneridae</taxon>
        <taxon>Pentapetalae</taxon>
        <taxon>rosids</taxon>
        <taxon>malvids</taxon>
        <taxon>Brassicales</taxon>
        <taxon>Brassicaceae</taxon>
        <taxon>Cardamineae</taxon>
        <taxon>Cardamine</taxon>
    </lineage>
</organism>
<evidence type="ECO:0000256" key="4">
    <source>
        <dbReference type="ARBA" id="ARBA00022884"/>
    </source>
</evidence>